<accession>A0AAE9VXB1</accession>
<protein>
    <submittedName>
        <fullName evidence="1">Uncharacterized protein</fullName>
    </submittedName>
</protein>
<sequence>MTGWVLFCTCPNISKGYWPEEANQSNQPCLLSVDLVLRQQESIFFV</sequence>
<evidence type="ECO:0000313" key="1">
    <source>
        <dbReference type="EMBL" id="WBF77692.1"/>
    </source>
</evidence>
<dbReference type="EMBL" id="OP778609">
    <property type="protein sequence ID" value="WBF77692.1"/>
    <property type="molecule type" value="Genomic_DNA"/>
</dbReference>
<dbReference type="Proteomes" id="UP001223579">
    <property type="component" value="Segment"/>
</dbReference>
<keyword evidence="2" id="KW-1185">Reference proteome</keyword>
<reference evidence="1 2" key="1">
    <citation type="submission" date="2022-11" db="EMBL/GenBank/DDBJ databases">
        <authorList>
            <person name="Cortes-Martin A."/>
            <person name="Buttimer C.T.H."/>
            <person name="Hill C."/>
        </authorList>
    </citation>
    <scope>NUCLEOTIDE SEQUENCE [LARGE SCALE GENOMIC DNA]</scope>
</reference>
<organism evidence="1 2">
    <name type="scientific">Escherichia phage A73</name>
    <dbReference type="NCBI Taxonomy" id="3003819"/>
    <lineage>
        <taxon>Viruses</taxon>
        <taxon>Duplodnaviria</taxon>
        <taxon>Heunggongvirae</taxon>
        <taxon>Uroviricota</taxon>
        <taxon>Caudoviricetes</taxon>
        <taxon>Vequintavirinae</taxon>
        <taxon>Septuagintavirus</taxon>
        <taxon>Septuagintavirus A73</taxon>
    </lineage>
</organism>
<gene>
    <name evidence="1" type="ORF">A73_262</name>
</gene>
<proteinExistence type="predicted"/>
<name>A0AAE9VXB1_9CAUD</name>
<evidence type="ECO:0000313" key="2">
    <source>
        <dbReference type="Proteomes" id="UP001223579"/>
    </source>
</evidence>